<evidence type="ECO:0000256" key="1">
    <source>
        <dbReference type="SAM" id="Phobius"/>
    </source>
</evidence>
<organism evidence="2 3">
    <name type="scientific">Marinobacter adhaerens</name>
    <dbReference type="NCBI Taxonomy" id="1033846"/>
    <lineage>
        <taxon>Bacteria</taxon>
        <taxon>Pseudomonadati</taxon>
        <taxon>Pseudomonadota</taxon>
        <taxon>Gammaproteobacteria</taxon>
        <taxon>Pseudomonadales</taxon>
        <taxon>Marinobacteraceae</taxon>
        <taxon>Marinobacter</taxon>
    </lineage>
</organism>
<protein>
    <submittedName>
        <fullName evidence="2">NnrS family protein</fullName>
    </submittedName>
</protein>
<dbReference type="GeneID" id="78561552"/>
<name>A0ABX8IK23_9GAMM</name>
<feature type="transmembrane region" description="Helical" evidence="1">
    <location>
        <begin position="298"/>
        <end position="321"/>
    </location>
</feature>
<feature type="transmembrane region" description="Helical" evidence="1">
    <location>
        <begin position="239"/>
        <end position="256"/>
    </location>
</feature>
<keyword evidence="1" id="KW-0812">Transmembrane</keyword>
<feature type="transmembrane region" description="Helical" evidence="1">
    <location>
        <begin position="268"/>
        <end position="292"/>
    </location>
</feature>
<keyword evidence="1" id="KW-1133">Transmembrane helix</keyword>
<proteinExistence type="predicted"/>
<reference evidence="2 3" key="1">
    <citation type="submission" date="2021-06" db="EMBL/GenBank/DDBJ databases">
        <title>Microbial metabolic specificity influences pelagic lipid remineralization.</title>
        <authorList>
            <person name="Behrendt L."/>
            <person name="Hunter J.E."/>
            <person name="Alcolombri U."/>
            <person name="Smriga S."/>
            <person name="Mincer T."/>
            <person name="Lowenstein D.P."/>
            <person name="Peaudecerf F.J."/>
            <person name="Fernandez V.I."/>
            <person name="Fredricks H."/>
            <person name="Almblad H."/>
            <person name="Harrison J.J."/>
            <person name="Stocker R."/>
            <person name="Van Mooy B.A.S."/>
        </authorList>
    </citation>
    <scope>NUCLEOTIDE SEQUENCE [LARGE SCALE GENOMIC DNA]</scope>
    <source>
        <strain evidence="2 3">HP15-B</strain>
    </source>
</reference>
<dbReference type="InterPro" id="IPR010266">
    <property type="entry name" value="NnrS"/>
</dbReference>
<accession>A0ABX8IK23</accession>
<feature type="transmembrane region" description="Helical" evidence="1">
    <location>
        <begin position="93"/>
        <end position="110"/>
    </location>
</feature>
<dbReference type="Pfam" id="PF05940">
    <property type="entry name" value="NnrS"/>
    <property type="match status" value="1"/>
</dbReference>
<feature type="transmembrane region" description="Helical" evidence="1">
    <location>
        <begin position="65"/>
        <end position="86"/>
    </location>
</feature>
<gene>
    <name evidence="2" type="ORF">KQ249_18975</name>
</gene>
<dbReference type="EMBL" id="CP076686">
    <property type="protein sequence ID" value="QWV12724.1"/>
    <property type="molecule type" value="Genomic_DNA"/>
</dbReference>
<feature type="transmembrane region" description="Helical" evidence="1">
    <location>
        <begin position="21"/>
        <end position="45"/>
    </location>
</feature>
<feature type="transmembrane region" description="Helical" evidence="1">
    <location>
        <begin position="214"/>
        <end position="233"/>
    </location>
</feature>
<feature type="transmembrane region" description="Helical" evidence="1">
    <location>
        <begin position="149"/>
        <end position="166"/>
    </location>
</feature>
<feature type="transmembrane region" description="Helical" evidence="1">
    <location>
        <begin position="172"/>
        <end position="193"/>
    </location>
</feature>
<sequence>MRAIPTSPERASVSVSQLFSYPFRIFFLSMTVLALAVIPLWVMQVNGVISLPLAMPGLFWHQHEMLFGFLSAAIAGFLLTAVCVWTQTERTHGFRLVLLWGVWLAGRVLLATGADLPFWLVQGVNLAFLPLVVVDAGWRIWHARQKRQLMIMVILGLLWLMQIGFVTRLDMAFSYGALVMAMALISIVGGRITPAFSTGWLRQRGLDSNAVKTIPALDMATVFSLILLMVSLVTGWQTVTGLLALLSGGLMLVRLAGWKGWLVRQEPLLWILHLSILWVPVALFLLAGTLFAGWPSNAWSHAAGTGAVACLILGVIARVALGHSGRPLVLPKGMVFAFVAIHLAALVRVLTAFEIIPWHPGIGGSALLWLVAFGIFLYRYTAILASPRPDGREG</sequence>
<dbReference type="Proteomes" id="UP000683442">
    <property type="component" value="Chromosome"/>
</dbReference>
<keyword evidence="1" id="KW-0472">Membrane</keyword>
<feature type="transmembrane region" description="Helical" evidence="1">
    <location>
        <begin position="333"/>
        <end position="356"/>
    </location>
</feature>
<evidence type="ECO:0000313" key="2">
    <source>
        <dbReference type="EMBL" id="QWV12724.1"/>
    </source>
</evidence>
<keyword evidence="3" id="KW-1185">Reference proteome</keyword>
<dbReference type="RefSeq" id="WP_014578226.1">
    <property type="nucleotide sequence ID" value="NZ_CP076686.1"/>
</dbReference>
<feature type="transmembrane region" description="Helical" evidence="1">
    <location>
        <begin position="362"/>
        <end position="380"/>
    </location>
</feature>
<evidence type="ECO:0000313" key="3">
    <source>
        <dbReference type="Proteomes" id="UP000683442"/>
    </source>
</evidence>
<feature type="transmembrane region" description="Helical" evidence="1">
    <location>
        <begin position="116"/>
        <end position="137"/>
    </location>
</feature>